<accession>A0ABT8CYB3</accession>
<sequence length="409" mass="48050">MKWSKLYTFSTLSLGLFPIVKLNHYSLLMMIWVLISLYITIKNKTYKSISKKDYGLIGIMSFPFVALIIYLPLAIDYKTMGNLLNRSLPFLLFSFFFLLNYSFFSKQMLRRTLAVMIVATVMVVLKSWNSIFSEGFGTLWRENSFYNPTFRNIFQNTTHIHLPYLGLICVFASLILVYQCFNVRRINYISIITIIFLLFSVYLFSARMALICFFIGFLGIVIRELKSFMAKVTVFGSMILLIGVAFLYTPMKERYHNLVEWKAQLPNKDMQPHEVNYRYAILHCTQHVLNQHWLMGVGPDNVQKSLNDCYKSFDYVGYDDFQTQTYNSHNQYFDYWMKYGIIGLLSFVGFIGFFIIKGSYYHKLFILLFAINLLTENLFDRQLGVVLFTLFNAIFVVVKKQRFEKSFSS</sequence>
<comment type="subcellular location">
    <subcellularLocation>
        <location evidence="1">Membrane</location>
        <topology evidence="1">Multi-pass membrane protein</topology>
    </subcellularLocation>
</comment>
<dbReference type="Proteomes" id="UP001242368">
    <property type="component" value="Unassembled WGS sequence"/>
</dbReference>
<dbReference type="RefSeq" id="WP_290364412.1">
    <property type="nucleotide sequence ID" value="NZ_JAUFQU010000001.1"/>
</dbReference>
<keyword evidence="3 5" id="KW-1133">Transmembrane helix</keyword>
<feature type="domain" description="O-antigen ligase-related" evidence="6">
    <location>
        <begin position="193"/>
        <end position="348"/>
    </location>
</feature>
<feature type="transmembrane region" description="Helical" evidence="5">
    <location>
        <begin position="228"/>
        <end position="248"/>
    </location>
</feature>
<feature type="transmembrane region" description="Helical" evidence="5">
    <location>
        <begin position="53"/>
        <end position="75"/>
    </location>
</feature>
<evidence type="ECO:0000256" key="1">
    <source>
        <dbReference type="ARBA" id="ARBA00004141"/>
    </source>
</evidence>
<feature type="transmembrane region" description="Helical" evidence="5">
    <location>
        <begin position="113"/>
        <end position="131"/>
    </location>
</feature>
<evidence type="ECO:0000313" key="7">
    <source>
        <dbReference type="EMBL" id="MDN3708552.1"/>
    </source>
</evidence>
<protein>
    <submittedName>
        <fullName evidence="7">O-antigen ligase family protein</fullName>
    </submittedName>
</protein>
<feature type="transmembrane region" description="Helical" evidence="5">
    <location>
        <begin position="381"/>
        <end position="398"/>
    </location>
</feature>
<keyword evidence="8" id="KW-1185">Reference proteome</keyword>
<keyword evidence="2 5" id="KW-0812">Transmembrane</keyword>
<dbReference type="PANTHER" id="PTHR37422:SF13">
    <property type="entry name" value="LIPOPOLYSACCHARIDE BIOSYNTHESIS PROTEIN PA4999-RELATED"/>
    <property type="match status" value="1"/>
</dbReference>
<evidence type="ECO:0000256" key="4">
    <source>
        <dbReference type="ARBA" id="ARBA00023136"/>
    </source>
</evidence>
<name>A0ABT8CYB3_9FLAO</name>
<feature type="transmembrane region" description="Helical" evidence="5">
    <location>
        <begin position="22"/>
        <end position="41"/>
    </location>
</feature>
<evidence type="ECO:0000256" key="2">
    <source>
        <dbReference type="ARBA" id="ARBA00022692"/>
    </source>
</evidence>
<evidence type="ECO:0000256" key="3">
    <source>
        <dbReference type="ARBA" id="ARBA00022989"/>
    </source>
</evidence>
<evidence type="ECO:0000313" key="8">
    <source>
        <dbReference type="Proteomes" id="UP001242368"/>
    </source>
</evidence>
<keyword evidence="4 5" id="KW-0472">Membrane</keyword>
<keyword evidence="7" id="KW-0436">Ligase</keyword>
<feature type="transmembrane region" description="Helical" evidence="5">
    <location>
        <begin position="339"/>
        <end position="361"/>
    </location>
</feature>
<dbReference type="GO" id="GO:0016874">
    <property type="term" value="F:ligase activity"/>
    <property type="evidence" value="ECO:0007669"/>
    <property type="project" value="UniProtKB-KW"/>
</dbReference>
<dbReference type="EMBL" id="JAUFQU010000001">
    <property type="protein sequence ID" value="MDN3708552.1"/>
    <property type="molecule type" value="Genomic_DNA"/>
</dbReference>
<gene>
    <name evidence="7" type="ORF">QW060_15730</name>
</gene>
<dbReference type="InterPro" id="IPR007016">
    <property type="entry name" value="O-antigen_ligase-rel_domated"/>
</dbReference>
<proteinExistence type="predicted"/>
<dbReference type="Pfam" id="PF04932">
    <property type="entry name" value="Wzy_C"/>
    <property type="match status" value="1"/>
</dbReference>
<feature type="transmembrane region" description="Helical" evidence="5">
    <location>
        <begin position="162"/>
        <end position="181"/>
    </location>
</feature>
<dbReference type="PANTHER" id="PTHR37422">
    <property type="entry name" value="TEICHURONIC ACID BIOSYNTHESIS PROTEIN TUAE"/>
    <property type="match status" value="1"/>
</dbReference>
<reference evidence="8" key="1">
    <citation type="journal article" date="2019" name="Int. J. Syst. Evol. Microbiol.">
        <title>The Global Catalogue of Microorganisms (GCM) 10K type strain sequencing project: providing services to taxonomists for standard genome sequencing and annotation.</title>
        <authorList>
            <consortium name="The Broad Institute Genomics Platform"/>
            <consortium name="The Broad Institute Genome Sequencing Center for Infectious Disease"/>
            <person name="Wu L."/>
            <person name="Ma J."/>
        </authorList>
    </citation>
    <scope>NUCLEOTIDE SEQUENCE [LARGE SCALE GENOMIC DNA]</scope>
    <source>
        <strain evidence="8">CECT 7184</strain>
    </source>
</reference>
<feature type="transmembrane region" description="Helical" evidence="5">
    <location>
        <begin position="87"/>
        <end position="104"/>
    </location>
</feature>
<dbReference type="InterPro" id="IPR051533">
    <property type="entry name" value="WaaL-like"/>
</dbReference>
<comment type="caution">
    <text evidence="7">The sequence shown here is derived from an EMBL/GenBank/DDBJ whole genome shotgun (WGS) entry which is preliminary data.</text>
</comment>
<evidence type="ECO:0000256" key="5">
    <source>
        <dbReference type="SAM" id="Phobius"/>
    </source>
</evidence>
<feature type="transmembrane region" description="Helical" evidence="5">
    <location>
        <begin position="193"/>
        <end position="222"/>
    </location>
</feature>
<organism evidence="7 8">
    <name type="scientific">Paenimyroides ceti</name>
    <dbReference type="NCBI Taxonomy" id="395087"/>
    <lineage>
        <taxon>Bacteria</taxon>
        <taxon>Pseudomonadati</taxon>
        <taxon>Bacteroidota</taxon>
        <taxon>Flavobacteriia</taxon>
        <taxon>Flavobacteriales</taxon>
        <taxon>Flavobacteriaceae</taxon>
        <taxon>Paenimyroides</taxon>
    </lineage>
</organism>
<evidence type="ECO:0000259" key="6">
    <source>
        <dbReference type="Pfam" id="PF04932"/>
    </source>
</evidence>